<feature type="region of interest" description="Disordered" evidence="1">
    <location>
        <begin position="46"/>
        <end position="94"/>
    </location>
</feature>
<dbReference type="AlphaFoldDB" id="A0A2R4VU16"/>
<reference evidence="2 3" key="1">
    <citation type="submission" date="2018-04" db="EMBL/GenBank/DDBJ databases">
        <title>Complete genome sequence of the nitrogen-fixing bacterium Azospirillum humicireducens type strain SgZ-5.</title>
        <authorList>
            <person name="Yu Z."/>
        </authorList>
    </citation>
    <scope>NUCLEOTIDE SEQUENCE [LARGE SCALE GENOMIC DNA]</scope>
    <source>
        <strain evidence="2 3">SgZ-5</strain>
        <plasmid evidence="2 3">pYZ3</plasmid>
    </source>
</reference>
<evidence type="ECO:0000256" key="1">
    <source>
        <dbReference type="SAM" id="MobiDB-lite"/>
    </source>
</evidence>
<dbReference type="InterPro" id="IPR036388">
    <property type="entry name" value="WH-like_DNA-bd_sf"/>
</dbReference>
<gene>
    <name evidence="2" type="ORF">A6A40_22970</name>
</gene>
<dbReference type="KEGG" id="ahu:A6A40_22970"/>
<evidence type="ECO:0000313" key="3">
    <source>
        <dbReference type="Proteomes" id="UP000077405"/>
    </source>
</evidence>
<keyword evidence="2" id="KW-0614">Plasmid</keyword>
<evidence type="ECO:0008006" key="4">
    <source>
        <dbReference type="Google" id="ProtNLM"/>
    </source>
</evidence>
<evidence type="ECO:0000313" key="2">
    <source>
        <dbReference type="EMBL" id="AWB07914.1"/>
    </source>
</evidence>
<keyword evidence="3" id="KW-1185">Reference proteome</keyword>
<dbReference type="OrthoDB" id="9803878at2"/>
<proteinExistence type="predicted"/>
<dbReference type="Gene3D" id="1.10.10.10">
    <property type="entry name" value="Winged helix-like DNA-binding domain superfamily/Winged helix DNA-binding domain"/>
    <property type="match status" value="1"/>
</dbReference>
<geneLocation type="plasmid" evidence="2 3">
    <name>pYZ3</name>
</geneLocation>
<protein>
    <recommendedName>
        <fullName evidence="4">Transposase</fullName>
    </recommendedName>
</protein>
<sequence>MTKQASPKYAPEVRELAVRMVFEHEGEHASLFAAISEFPPRARTLSLRENRRGSDPYRLGKPPTAQNPGDALSKRCLPAAPDVSDRHFRQGKRL</sequence>
<dbReference type="EMBL" id="CP028904">
    <property type="protein sequence ID" value="AWB07914.1"/>
    <property type="molecule type" value="Genomic_DNA"/>
</dbReference>
<organism evidence="2 3">
    <name type="scientific">Azospirillum humicireducens</name>
    <dbReference type="NCBI Taxonomy" id="1226968"/>
    <lineage>
        <taxon>Bacteria</taxon>
        <taxon>Pseudomonadati</taxon>
        <taxon>Pseudomonadota</taxon>
        <taxon>Alphaproteobacteria</taxon>
        <taxon>Rhodospirillales</taxon>
        <taxon>Azospirillaceae</taxon>
        <taxon>Azospirillum</taxon>
    </lineage>
</organism>
<feature type="compositionally biased region" description="Basic and acidic residues" evidence="1">
    <location>
        <begin position="46"/>
        <end position="55"/>
    </location>
</feature>
<dbReference type="Proteomes" id="UP000077405">
    <property type="component" value="Plasmid pYZ3"/>
</dbReference>
<accession>A0A2R4VU16</accession>
<name>A0A2R4VU16_9PROT</name>